<dbReference type="OrthoDB" id="2576334at2759"/>
<dbReference type="EMBL" id="KV426480">
    <property type="protein sequence ID" value="KZV80446.1"/>
    <property type="molecule type" value="Genomic_DNA"/>
</dbReference>
<protein>
    <submittedName>
        <fullName evidence="1">Uncharacterized protein</fullName>
    </submittedName>
</protein>
<proteinExistence type="predicted"/>
<organism evidence="1 2">
    <name type="scientific">Exidia glandulosa HHB12029</name>
    <dbReference type="NCBI Taxonomy" id="1314781"/>
    <lineage>
        <taxon>Eukaryota</taxon>
        <taxon>Fungi</taxon>
        <taxon>Dikarya</taxon>
        <taxon>Basidiomycota</taxon>
        <taxon>Agaricomycotina</taxon>
        <taxon>Agaricomycetes</taxon>
        <taxon>Auriculariales</taxon>
        <taxon>Exidiaceae</taxon>
        <taxon>Exidia</taxon>
    </lineage>
</organism>
<dbReference type="InParanoid" id="A0A165BEB6"/>
<dbReference type="STRING" id="1314781.A0A165BEB6"/>
<evidence type="ECO:0000313" key="2">
    <source>
        <dbReference type="Proteomes" id="UP000077266"/>
    </source>
</evidence>
<name>A0A165BEB6_EXIGL</name>
<reference evidence="1 2" key="1">
    <citation type="journal article" date="2016" name="Mol. Biol. Evol.">
        <title>Comparative Genomics of Early-Diverging Mushroom-Forming Fungi Provides Insights into the Origins of Lignocellulose Decay Capabilities.</title>
        <authorList>
            <person name="Nagy L.G."/>
            <person name="Riley R."/>
            <person name="Tritt A."/>
            <person name="Adam C."/>
            <person name="Daum C."/>
            <person name="Floudas D."/>
            <person name="Sun H."/>
            <person name="Yadav J.S."/>
            <person name="Pangilinan J."/>
            <person name="Larsson K.H."/>
            <person name="Matsuura K."/>
            <person name="Barry K."/>
            <person name="Labutti K."/>
            <person name="Kuo R."/>
            <person name="Ohm R.A."/>
            <person name="Bhattacharya S.S."/>
            <person name="Shirouzu T."/>
            <person name="Yoshinaga Y."/>
            <person name="Martin F.M."/>
            <person name="Grigoriev I.V."/>
            <person name="Hibbett D.S."/>
        </authorList>
    </citation>
    <scope>NUCLEOTIDE SEQUENCE [LARGE SCALE GENOMIC DNA]</scope>
    <source>
        <strain evidence="1 2">HHB12029</strain>
    </source>
</reference>
<evidence type="ECO:0000313" key="1">
    <source>
        <dbReference type="EMBL" id="KZV80446.1"/>
    </source>
</evidence>
<dbReference type="AlphaFoldDB" id="A0A165BEB6"/>
<accession>A0A165BEB6</accession>
<gene>
    <name evidence="1" type="ORF">EXIGLDRAFT_413807</name>
</gene>
<sequence>MKIDDQDKAWVFSPGRLPVQDGWDTTIDSSLYLHSGSFVCPYGQGSSASYTFIGASGIVLNGYIWPDGRAFSVTLDGVVHNMDATSHWRDNSTIFFAAGNLDPGVLHKLTISDYNSDKANCTRVDEFGQPVLRYCCLGLDSLTLLQAAVTVKYVRRVLLADQF</sequence>
<dbReference type="Proteomes" id="UP000077266">
    <property type="component" value="Unassembled WGS sequence"/>
</dbReference>
<dbReference type="Gene3D" id="2.60.120.260">
    <property type="entry name" value="Galactose-binding domain-like"/>
    <property type="match status" value="1"/>
</dbReference>
<keyword evidence="2" id="KW-1185">Reference proteome</keyword>